<dbReference type="Proteomes" id="UP000299102">
    <property type="component" value="Unassembled WGS sequence"/>
</dbReference>
<accession>A0A4C1WL77</accession>
<name>A0A4C1WL77_EUMVA</name>
<sequence length="213" mass="23783">MELELQSRTAPKSGLRFKRKLFYIKNKIIQLMSMWEESEFEDGLDSQMDLIDGAVVGMSNGWTDWDEILYVYSNGSLDDFKTQLDPVGGAAVGISLKAFPGRTTVKKHLKIQETLGFGLRRLRLTRLRLCAEAARPCSSPLTSDAKRLTPFRICGEGASHGRFYGFLAIFLWPRLKKKHTSPANEGPVTDAVPFHAQRTGKLNTLLRAGAGFC</sequence>
<evidence type="ECO:0000313" key="2">
    <source>
        <dbReference type="Proteomes" id="UP000299102"/>
    </source>
</evidence>
<dbReference type="AlphaFoldDB" id="A0A4C1WL77"/>
<protein>
    <submittedName>
        <fullName evidence="1">Uncharacterized protein</fullName>
    </submittedName>
</protein>
<gene>
    <name evidence="1" type="ORF">EVAR_87573_1</name>
</gene>
<proteinExistence type="predicted"/>
<comment type="caution">
    <text evidence="1">The sequence shown here is derived from an EMBL/GenBank/DDBJ whole genome shotgun (WGS) entry which is preliminary data.</text>
</comment>
<evidence type="ECO:0000313" key="1">
    <source>
        <dbReference type="EMBL" id="GBP52188.1"/>
    </source>
</evidence>
<keyword evidence="2" id="KW-1185">Reference proteome</keyword>
<dbReference type="EMBL" id="BGZK01000597">
    <property type="protein sequence ID" value="GBP52188.1"/>
    <property type="molecule type" value="Genomic_DNA"/>
</dbReference>
<organism evidence="1 2">
    <name type="scientific">Eumeta variegata</name>
    <name type="common">Bagworm moth</name>
    <name type="synonym">Eumeta japonica</name>
    <dbReference type="NCBI Taxonomy" id="151549"/>
    <lineage>
        <taxon>Eukaryota</taxon>
        <taxon>Metazoa</taxon>
        <taxon>Ecdysozoa</taxon>
        <taxon>Arthropoda</taxon>
        <taxon>Hexapoda</taxon>
        <taxon>Insecta</taxon>
        <taxon>Pterygota</taxon>
        <taxon>Neoptera</taxon>
        <taxon>Endopterygota</taxon>
        <taxon>Lepidoptera</taxon>
        <taxon>Glossata</taxon>
        <taxon>Ditrysia</taxon>
        <taxon>Tineoidea</taxon>
        <taxon>Psychidae</taxon>
        <taxon>Oiketicinae</taxon>
        <taxon>Eumeta</taxon>
    </lineage>
</organism>
<reference evidence="1 2" key="1">
    <citation type="journal article" date="2019" name="Commun. Biol.">
        <title>The bagworm genome reveals a unique fibroin gene that provides high tensile strength.</title>
        <authorList>
            <person name="Kono N."/>
            <person name="Nakamura H."/>
            <person name="Ohtoshi R."/>
            <person name="Tomita M."/>
            <person name="Numata K."/>
            <person name="Arakawa K."/>
        </authorList>
    </citation>
    <scope>NUCLEOTIDE SEQUENCE [LARGE SCALE GENOMIC DNA]</scope>
</reference>